<evidence type="ECO:0000313" key="14">
    <source>
        <dbReference type="EMBL" id="AQS53247.1"/>
    </source>
</evidence>
<dbReference type="STRING" id="708126.BW727_100854"/>
<dbReference type="EMBL" id="CP019728">
    <property type="protein sequence ID" value="AQS53247.1"/>
    <property type="molecule type" value="Genomic_DNA"/>
</dbReference>
<keyword evidence="13" id="KW-0460">Magnesium</keyword>
<evidence type="ECO:0000256" key="4">
    <source>
        <dbReference type="ARBA" id="ARBA00011233"/>
    </source>
</evidence>
<dbReference type="KEGG" id="jda:BW727_100854"/>
<evidence type="ECO:0000256" key="7">
    <source>
        <dbReference type="ARBA" id="ARBA00016549"/>
    </source>
</evidence>
<dbReference type="PANTHER" id="PTHR33254:SF4">
    <property type="entry name" value="4-HYDROXY-4-METHYL-2-OXOGLUTARATE ALDOLASE 3-RELATED"/>
    <property type="match status" value="1"/>
</dbReference>
<comment type="subunit">
    <text evidence="4">Homotrimer.</text>
</comment>
<evidence type="ECO:0000256" key="9">
    <source>
        <dbReference type="ARBA" id="ARBA00029596"/>
    </source>
</evidence>
<keyword evidence="15" id="KW-1185">Reference proteome</keyword>
<evidence type="ECO:0000256" key="6">
    <source>
        <dbReference type="ARBA" id="ARBA00012947"/>
    </source>
</evidence>
<evidence type="ECO:0000256" key="10">
    <source>
        <dbReference type="ARBA" id="ARBA00030169"/>
    </source>
</evidence>
<comment type="cofactor">
    <cofactor evidence="2">
        <name>a divalent metal cation</name>
        <dbReference type="ChEBI" id="CHEBI:60240"/>
    </cofactor>
</comment>
<reference evidence="14 15" key="1">
    <citation type="journal article" date="2014" name="Int. J. Syst. Evol. Microbiol.">
        <title>Jeotgalibaca dankookensis gen. nov., sp. nov., a member of the family Carnobacteriaceae, isolated from seujeot (Korean traditional food).</title>
        <authorList>
            <person name="Lee D.G."/>
            <person name="Trujillo M.E."/>
            <person name="Kang H."/>
            <person name="Ahn T.Y."/>
        </authorList>
    </citation>
    <scope>NUCLEOTIDE SEQUENCE [LARGE SCALE GENOMIC DNA]</scope>
    <source>
        <strain evidence="14 15">EX-07</strain>
    </source>
</reference>
<dbReference type="GO" id="GO:0008948">
    <property type="term" value="F:oxaloacetate decarboxylase activity"/>
    <property type="evidence" value="ECO:0007669"/>
    <property type="project" value="UniProtKB-EC"/>
</dbReference>
<dbReference type="PANTHER" id="PTHR33254">
    <property type="entry name" value="4-HYDROXY-4-METHYL-2-OXOGLUTARATE ALDOLASE 3-RELATED"/>
    <property type="match status" value="1"/>
</dbReference>
<protein>
    <recommendedName>
        <fullName evidence="7">Putative 4-hydroxy-4-methyl-2-oxoglutarate aldolase</fullName>
        <ecNumber evidence="6">4.1.1.112</ecNumber>
        <ecNumber evidence="5">4.1.3.17</ecNumber>
    </recommendedName>
    <alternativeName>
        <fullName evidence="11">Oxaloacetate decarboxylase</fullName>
    </alternativeName>
    <alternativeName>
        <fullName evidence="9">Regulator of ribonuclease activity homolog</fullName>
    </alternativeName>
    <alternativeName>
        <fullName evidence="10">RraA-like protein</fullName>
    </alternativeName>
</protein>
<evidence type="ECO:0000256" key="5">
    <source>
        <dbReference type="ARBA" id="ARBA00012213"/>
    </source>
</evidence>
<dbReference type="EC" id="4.1.3.17" evidence="5"/>
<feature type="binding site" evidence="13">
    <location>
        <position position="59"/>
    </location>
    <ligand>
        <name>Mg(2+)</name>
        <dbReference type="ChEBI" id="CHEBI:18420"/>
    </ligand>
</feature>
<comment type="catalytic activity">
    <reaction evidence="12">
        <text>oxaloacetate + H(+) = pyruvate + CO2</text>
        <dbReference type="Rhea" id="RHEA:15641"/>
        <dbReference type="ChEBI" id="CHEBI:15361"/>
        <dbReference type="ChEBI" id="CHEBI:15378"/>
        <dbReference type="ChEBI" id="CHEBI:16452"/>
        <dbReference type="ChEBI" id="CHEBI:16526"/>
        <dbReference type="EC" id="4.1.1.112"/>
    </reaction>
</comment>
<comment type="catalytic activity">
    <reaction evidence="1">
        <text>4-hydroxy-4-methyl-2-oxoglutarate = 2 pyruvate</text>
        <dbReference type="Rhea" id="RHEA:22748"/>
        <dbReference type="ChEBI" id="CHEBI:15361"/>
        <dbReference type="ChEBI" id="CHEBI:58276"/>
        <dbReference type="EC" id="4.1.3.17"/>
    </reaction>
</comment>
<dbReference type="CDD" id="cd16841">
    <property type="entry name" value="RraA_family"/>
    <property type="match status" value="1"/>
</dbReference>
<evidence type="ECO:0000256" key="8">
    <source>
        <dbReference type="ARBA" id="ARBA00025046"/>
    </source>
</evidence>
<evidence type="ECO:0000256" key="2">
    <source>
        <dbReference type="ARBA" id="ARBA00001968"/>
    </source>
</evidence>
<name>A0A1S6INX4_9LACT</name>
<sequence length="169" mass="18463">MTPGDNTLVYYAVDNAKPGDVIVVSGLGFTERAILGEMMVTLAIKRGLNGLVIHGAIRDKEEISKLDFPVYAVSSTSNSPLRNGPGTVNTPIAIGNRVIYPGDIVVGDQSGIVTFHPEDADDLYEASLKALEKENKQFEAINQDGSLDLSWLYEKIEADNYQIKEKFTK</sequence>
<dbReference type="SUPFAM" id="SSF89562">
    <property type="entry name" value="RraA-like"/>
    <property type="match status" value="1"/>
</dbReference>
<keyword evidence="14" id="KW-0456">Lyase</keyword>
<dbReference type="GO" id="GO:0046872">
    <property type="term" value="F:metal ion binding"/>
    <property type="evidence" value="ECO:0007669"/>
    <property type="project" value="UniProtKB-KW"/>
</dbReference>
<organism evidence="14 15">
    <name type="scientific">Jeotgalibaca dankookensis</name>
    <dbReference type="NCBI Taxonomy" id="708126"/>
    <lineage>
        <taxon>Bacteria</taxon>
        <taxon>Bacillati</taxon>
        <taxon>Bacillota</taxon>
        <taxon>Bacilli</taxon>
        <taxon>Lactobacillales</taxon>
        <taxon>Carnobacteriaceae</taxon>
        <taxon>Jeotgalibaca</taxon>
    </lineage>
</organism>
<evidence type="ECO:0000313" key="15">
    <source>
        <dbReference type="Proteomes" id="UP000188993"/>
    </source>
</evidence>
<dbReference type="AlphaFoldDB" id="A0A1S6INX4"/>
<evidence type="ECO:0000256" key="11">
    <source>
        <dbReference type="ARBA" id="ARBA00032305"/>
    </source>
</evidence>
<dbReference type="InterPro" id="IPR005493">
    <property type="entry name" value="RraA/RraA-like"/>
</dbReference>
<feature type="binding site" evidence="13">
    <location>
        <begin position="36"/>
        <end position="39"/>
    </location>
    <ligand>
        <name>substrate</name>
    </ligand>
</feature>
<comment type="function">
    <text evidence="8">Catalyzes the aldol cleavage of 4-hydroxy-4-methyl-2-oxoglutarate (HMG) into 2 molecules of pyruvate. Also contains a secondary oxaloacetate (OAA) decarboxylase activity due to the common pyruvate enolate transition state formed following C-C bond cleavage in the retro-aldol and decarboxylation reactions.</text>
</comment>
<dbReference type="EC" id="4.1.1.112" evidence="6"/>
<dbReference type="InterPro" id="IPR036704">
    <property type="entry name" value="RraA/RraA-like_sf"/>
</dbReference>
<dbReference type="Proteomes" id="UP000188993">
    <property type="component" value="Chromosome"/>
</dbReference>
<evidence type="ECO:0000256" key="12">
    <source>
        <dbReference type="ARBA" id="ARBA00047973"/>
    </source>
</evidence>
<proteinExistence type="inferred from homology"/>
<accession>A0A1S6INX4</accession>
<feature type="binding site" evidence="13">
    <location>
        <position position="58"/>
    </location>
    <ligand>
        <name>substrate</name>
    </ligand>
</feature>
<dbReference type="Pfam" id="PF03737">
    <property type="entry name" value="RraA-like"/>
    <property type="match status" value="1"/>
</dbReference>
<dbReference type="GO" id="GO:0047443">
    <property type="term" value="F:4-hydroxy-4-methyl-2-oxoglutarate aldolase activity"/>
    <property type="evidence" value="ECO:0007669"/>
    <property type="project" value="UniProtKB-EC"/>
</dbReference>
<keyword evidence="13" id="KW-0479">Metal-binding</keyword>
<comment type="cofactor">
    <cofactor evidence="13">
        <name>Mg(2+)</name>
        <dbReference type="ChEBI" id="CHEBI:18420"/>
    </cofactor>
</comment>
<evidence type="ECO:0000256" key="1">
    <source>
        <dbReference type="ARBA" id="ARBA00001342"/>
    </source>
</evidence>
<comment type="similarity">
    <text evidence="3">Belongs to the class II aldolase/RraA-like family.</text>
</comment>
<evidence type="ECO:0000256" key="3">
    <source>
        <dbReference type="ARBA" id="ARBA00008621"/>
    </source>
</evidence>
<gene>
    <name evidence="14" type="primary">proA_1</name>
    <name evidence="14" type="ORF">BW727_100854</name>
</gene>
<dbReference type="OrthoDB" id="9784786at2"/>
<evidence type="ECO:0000256" key="13">
    <source>
        <dbReference type="PIRSR" id="PIRSR605493-1"/>
    </source>
</evidence>
<dbReference type="Gene3D" id="3.50.30.40">
    <property type="entry name" value="Ribonuclease E inhibitor RraA/RraA-like"/>
    <property type="match status" value="1"/>
</dbReference>